<evidence type="ECO:0000313" key="1">
    <source>
        <dbReference type="EMBL" id="KAK7328848.1"/>
    </source>
</evidence>
<name>A0AAN9QEZ1_CANGL</name>
<accession>A0AAN9QEZ1</accession>
<dbReference type="Proteomes" id="UP001367508">
    <property type="component" value="Unassembled WGS sequence"/>
</dbReference>
<proteinExistence type="predicted"/>
<dbReference type="AlphaFoldDB" id="A0AAN9QEZ1"/>
<keyword evidence="2" id="KW-1185">Reference proteome</keyword>
<comment type="caution">
    <text evidence="1">The sequence shown here is derived from an EMBL/GenBank/DDBJ whole genome shotgun (WGS) entry which is preliminary data.</text>
</comment>
<sequence>MNEGTPGDKGVVTDYPILQDDEPHEASESILDSNFETGRSCEIGDISFAKCMHMVKARPMLGASHISQLLRGSKKARGYSWANHHAKFRGQSALAKVGLEAYSPNSAMEFTLTLNLG</sequence>
<reference evidence="1 2" key="1">
    <citation type="submission" date="2024-01" db="EMBL/GenBank/DDBJ databases">
        <title>The genomes of 5 underutilized Papilionoideae crops provide insights into root nodulation and disease resistanc.</title>
        <authorList>
            <person name="Jiang F."/>
        </authorList>
    </citation>
    <scope>NUCLEOTIDE SEQUENCE [LARGE SCALE GENOMIC DNA]</scope>
    <source>
        <strain evidence="1">LVBAO_FW01</strain>
        <tissue evidence="1">Leaves</tissue>
    </source>
</reference>
<organism evidence="1 2">
    <name type="scientific">Canavalia gladiata</name>
    <name type="common">Sword bean</name>
    <name type="synonym">Dolichos gladiatus</name>
    <dbReference type="NCBI Taxonomy" id="3824"/>
    <lineage>
        <taxon>Eukaryota</taxon>
        <taxon>Viridiplantae</taxon>
        <taxon>Streptophyta</taxon>
        <taxon>Embryophyta</taxon>
        <taxon>Tracheophyta</taxon>
        <taxon>Spermatophyta</taxon>
        <taxon>Magnoliopsida</taxon>
        <taxon>eudicotyledons</taxon>
        <taxon>Gunneridae</taxon>
        <taxon>Pentapetalae</taxon>
        <taxon>rosids</taxon>
        <taxon>fabids</taxon>
        <taxon>Fabales</taxon>
        <taxon>Fabaceae</taxon>
        <taxon>Papilionoideae</taxon>
        <taxon>50 kb inversion clade</taxon>
        <taxon>NPAAA clade</taxon>
        <taxon>indigoferoid/millettioid clade</taxon>
        <taxon>Phaseoleae</taxon>
        <taxon>Canavalia</taxon>
    </lineage>
</organism>
<evidence type="ECO:0000313" key="2">
    <source>
        <dbReference type="Proteomes" id="UP001367508"/>
    </source>
</evidence>
<dbReference type="EMBL" id="JAYMYQ010000005">
    <property type="protein sequence ID" value="KAK7328848.1"/>
    <property type="molecule type" value="Genomic_DNA"/>
</dbReference>
<gene>
    <name evidence="1" type="ORF">VNO77_22974</name>
</gene>
<protein>
    <submittedName>
        <fullName evidence="1">Uncharacterized protein</fullName>
    </submittedName>
</protein>